<dbReference type="RefSeq" id="WP_150438742.1">
    <property type="nucleotide sequence ID" value="NZ_VYKL01000010.1"/>
</dbReference>
<sequence length="116" mass="13989">MDFDKEKAILLAENIKGFIEFVRKSYQQKNSYLSDPEKLYRLKLLVDEFHLQIIADELARINRFMYEQKYTRLLVNRFRKALHIIGDYIDQNSNELFIFTARLHTLRSICSSFTYI</sequence>
<gene>
    <name evidence="1" type="ORF">F4V44_04240</name>
</gene>
<evidence type="ECO:0000313" key="1">
    <source>
        <dbReference type="EMBL" id="KAA9028490.1"/>
    </source>
</evidence>
<name>A0A5J5I1R0_9BACI</name>
<organism evidence="1 2">
    <name type="scientific">Niallia endozanthoxylica</name>
    <dbReference type="NCBI Taxonomy" id="2036016"/>
    <lineage>
        <taxon>Bacteria</taxon>
        <taxon>Bacillati</taxon>
        <taxon>Bacillota</taxon>
        <taxon>Bacilli</taxon>
        <taxon>Bacillales</taxon>
        <taxon>Bacillaceae</taxon>
        <taxon>Niallia</taxon>
    </lineage>
</organism>
<keyword evidence="2" id="KW-1185">Reference proteome</keyword>
<reference evidence="1 2" key="1">
    <citation type="submission" date="2019-09" db="EMBL/GenBank/DDBJ databases">
        <title>Whole genome sequences of isolates from the Mars Exploration Rovers.</title>
        <authorList>
            <person name="Seuylemezian A."/>
            <person name="Vaishampayan P."/>
        </authorList>
    </citation>
    <scope>NUCLEOTIDE SEQUENCE [LARGE SCALE GENOMIC DNA]</scope>
    <source>
        <strain evidence="1 2">MER_TA_151</strain>
    </source>
</reference>
<comment type="caution">
    <text evidence="1">The sequence shown here is derived from an EMBL/GenBank/DDBJ whole genome shotgun (WGS) entry which is preliminary data.</text>
</comment>
<dbReference type="AlphaFoldDB" id="A0A5J5I1R0"/>
<proteinExistence type="predicted"/>
<protein>
    <submittedName>
        <fullName evidence="1">Uncharacterized protein</fullName>
    </submittedName>
</protein>
<accession>A0A5J5I1R0</accession>
<dbReference type="OrthoDB" id="2921074at2"/>
<dbReference type="EMBL" id="VYKL01000010">
    <property type="protein sequence ID" value="KAA9028490.1"/>
    <property type="molecule type" value="Genomic_DNA"/>
</dbReference>
<dbReference type="Proteomes" id="UP000326671">
    <property type="component" value="Unassembled WGS sequence"/>
</dbReference>
<evidence type="ECO:0000313" key="2">
    <source>
        <dbReference type="Proteomes" id="UP000326671"/>
    </source>
</evidence>